<dbReference type="InterPro" id="IPR052216">
    <property type="entry name" value="CRISPR_Csm3_endoribonuclease"/>
</dbReference>
<dbReference type="EMBL" id="CP002098">
    <property type="protein sequence ID" value="ADM27449.1"/>
    <property type="molecule type" value="Genomic_DNA"/>
</dbReference>
<feature type="domain" description="CRISPR type III-associated protein" evidence="2">
    <location>
        <begin position="69"/>
        <end position="398"/>
    </location>
</feature>
<organism evidence="3 4">
    <name type="scientific">Ignisphaera aggregans (strain DSM 17230 / JCM 13409 / AQ1.S1)</name>
    <dbReference type="NCBI Taxonomy" id="583356"/>
    <lineage>
        <taxon>Archaea</taxon>
        <taxon>Thermoproteota</taxon>
        <taxon>Thermoprotei</taxon>
        <taxon>Desulfurococcales</taxon>
        <taxon>Desulfurococcaceae</taxon>
        <taxon>Ignisphaera</taxon>
    </lineage>
</organism>
<evidence type="ECO:0000256" key="1">
    <source>
        <dbReference type="ARBA" id="ARBA00023118"/>
    </source>
</evidence>
<dbReference type="STRING" id="583356.Igag_0615"/>
<dbReference type="Pfam" id="PF03787">
    <property type="entry name" value="RAMPs"/>
    <property type="match status" value="1"/>
</dbReference>
<dbReference type="HOGENOM" id="CLU_595305_0_0_2"/>
<dbReference type="PANTHER" id="PTHR35579:SF6">
    <property type="entry name" value="DUF324 DOMAIN-CONTAINING PROTEIN"/>
    <property type="match status" value="1"/>
</dbReference>
<accession>E0SSH7</accession>
<dbReference type="AlphaFoldDB" id="E0SSH7"/>
<reference evidence="3 4" key="1">
    <citation type="journal article" date="2010" name="Stand. Genomic Sci.">
        <title>Complete genome sequence of Ignisphaera aggregans type strain (AQ1.S1).</title>
        <authorList>
            <person name="Goker M."/>
            <person name="Held B."/>
            <person name="Lapidus A."/>
            <person name="Nolan M."/>
            <person name="Spring S."/>
            <person name="Yasawong M."/>
            <person name="Lucas S."/>
            <person name="Glavina Del Rio T."/>
            <person name="Tice H."/>
            <person name="Cheng J.F."/>
            <person name="Goodwin L."/>
            <person name="Tapia R."/>
            <person name="Pitluck S."/>
            <person name="Liolios K."/>
            <person name="Ivanova N."/>
            <person name="Mavromatis K."/>
            <person name="Mikhailova N."/>
            <person name="Pati A."/>
            <person name="Chen A."/>
            <person name="Palaniappan K."/>
            <person name="Brambilla E."/>
            <person name="Land M."/>
            <person name="Hauser L."/>
            <person name="Chang Y.J."/>
            <person name="Jeffries C.D."/>
            <person name="Brettin T."/>
            <person name="Detter J.C."/>
            <person name="Han C."/>
            <person name="Rohde M."/>
            <person name="Sikorski J."/>
            <person name="Woyke T."/>
            <person name="Bristow J."/>
            <person name="Eisen J.A."/>
            <person name="Markowitz V."/>
            <person name="Hugenholtz P."/>
            <person name="Kyrpides N.C."/>
            <person name="Klenk H.P."/>
        </authorList>
    </citation>
    <scope>NUCLEOTIDE SEQUENCE [LARGE SCALE GENOMIC DNA]</scope>
    <source>
        <strain evidence="4">DSM 17230 / JCM 13409 / AQ1.S1</strain>
    </source>
</reference>
<keyword evidence="1" id="KW-0051">Antiviral defense</keyword>
<evidence type="ECO:0000313" key="3">
    <source>
        <dbReference type="EMBL" id="ADM27449.1"/>
    </source>
</evidence>
<evidence type="ECO:0000259" key="2">
    <source>
        <dbReference type="Pfam" id="PF03787"/>
    </source>
</evidence>
<keyword evidence="4" id="KW-1185">Reference proteome</keyword>
<dbReference type="Proteomes" id="UP000001304">
    <property type="component" value="Chromosome"/>
</dbReference>
<name>E0SSH7_IGNAA</name>
<proteinExistence type="predicted"/>
<dbReference type="InterPro" id="IPR005537">
    <property type="entry name" value="RAMP_III_fam"/>
</dbReference>
<sequence length="459" mass="52390">MIDLSVGAPYINLVYTPHRYTHYLAIMLEITNITELAVGGSAIDMVLGSGVTENPIAKMPMQVKYGDDIITEIVPYIPGSTVKGVIRSYIELKLRQNDIDGNRYVSLGELLEKTFSTNGIDSSTVSEILDKVLKPILYEYFDENIVDSCIRRLREKAIDINDLIRYLGRGTEVIELFDEIVKDEAIARTYADMFRTILNRYVVNINSCDSVVEGLVCTMPIPKYKFYLVKGLVEALRSKSCTIDNIEYPCRVCRIFGAPGYSSKAIVFDAYPIAVKNITILYRTHIAIDRIRGAVAQGKTFDIEYIAPGARFISILVYYFQAREEKDQKQNSGKQDKRQCNKNLMKEFNEILEKHSMKLVYEEKERNNIELLLDSVEELSNRDISIGRRKTIGMGLIKLRPLALSIWRIYNPTKIDVCYYIDENEFTKIMNEARSNGLPVPLEELITTFFMNKSGGEQK</sequence>
<evidence type="ECO:0000313" key="4">
    <source>
        <dbReference type="Proteomes" id="UP000001304"/>
    </source>
</evidence>
<dbReference type="GO" id="GO:0051607">
    <property type="term" value="P:defense response to virus"/>
    <property type="evidence" value="ECO:0007669"/>
    <property type="project" value="UniProtKB-KW"/>
</dbReference>
<dbReference type="PANTHER" id="PTHR35579">
    <property type="entry name" value="CRISPR SYSTEM CMS ENDORIBONUCLEASE CSM3"/>
    <property type="match status" value="1"/>
</dbReference>
<protein>
    <recommendedName>
        <fullName evidence="2">CRISPR type III-associated protein domain-containing protein</fullName>
    </recommendedName>
</protein>
<dbReference type="BioCyc" id="IAGG583356:GHAH-615-MONOMER"/>
<gene>
    <name evidence="3" type="ordered locus">Igag_0615</name>
</gene>
<dbReference type="KEGG" id="iag:Igag_0615"/>